<reference evidence="1" key="1">
    <citation type="journal article" date="2020" name="mSystems">
        <title>Genome- and Community-Level Interaction Insights into Carbon Utilization and Element Cycling Functions of Hydrothermarchaeota in Hydrothermal Sediment.</title>
        <authorList>
            <person name="Zhou Z."/>
            <person name="Liu Y."/>
            <person name="Xu W."/>
            <person name="Pan J."/>
            <person name="Luo Z.H."/>
            <person name="Li M."/>
        </authorList>
    </citation>
    <scope>NUCLEOTIDE SEQUENCE [LARGE SCALE GENOMIC DNA]</scope>
    <source>
        <strain evidence="1">SpSt-402</strain>
    </source>
</reference>
<organism evidence="1">
    <name type="scientific">Oscillatoriales cyanobacterium SpSt-402</name>
    <dbReference type="NCBI Taxonomy" id="2282168"/>
    <lineage>
        <taxon>Bacteria</taxon>
        <taxon>Bacillati</taxon>
        <taxon>Cyanobacteriota</taxon>
        <taxon>Cyanophyceae</taxon>
        <taxon>Oscillatoriophycideae</taxon>
        <taxon>Oscillatoriales</taxon>
    </lineage>
</organism>
<name>A0A832H369_9CYAN</name>
<dbReference type="EMBL" id="DSRD01000536">
    <property type="protein sequence ID" value="HGW94317.1"/>
    <property type="molecule type" value="Genomic_DNA"/>
</dbReference>
<dbReference type="AlphaFoldDB" id="A0A832H369"/>
<proteinExistence type="predicted"/>
<evidence type="ECO:0000313" key="1">
    <source>
        <dbReference type="EMBL" id="HGW94317.1"/>
    </source>
</evidence>
<sequence>MWRATLSPAQIQAYDALALKNRTDGMREVDGALKDAIRRDLSCRNVRDSNGDYVRVCQE</sequence>
<accession>A0A832H369</accession>
<protein>
    <submittedName>
        <fullName evidence="1">Uncharacterized protein</fullName>
    </submittedName>
</protein>
<gene>
    <name evidence="1" type="ORF">ENR47_08560</name>
</gene>
<comment type="caution">
    <text evidence="1">The sequence shown here is derived from an EMBL/GenBank/DDBJ whole genome shotgun (WGS) entry which is preliminary data.</text>
</comment>